<dbReference type="Pfam" id="PF02899">
    <property type="entry name" value="Phage_int_SAM_1"/>
    <property type="match status" value="1"/>
</dbReference>
<dbReference type="GO" id="GO:0006310">
    <property type="term" value="P:DNA recombination"/>
    <property type="evidence" value="ECO:0007669"/>
    <property type="project" value="UniProtKB-KW"/>
</dbReference>
<evidence type="ECO:0000256" key="1">
    <source>
        <dbReference type="ARBA" id="ARBA00004496"/>
    </source>
</evidence>
<dbReference type="InterPro" id="IPR023009">
    <property type="entry name" value="Tyrosine_recombinase_XerC/XerD"/>
</dbReference>
<dbReference type="HAMAP" id="MF_01808">
    <property type="entry name" value="Recomb_XerC_XerD"/>
    <property type="match status" value="1"/>
</dbReference>
<dbReference type="InterPro" id="IPR002104">
    <property type="entry name" value="Integrase_catalytic"/>
</dbReference>
<organism evidence="13">
    <name type="scientific">freshwater metagenome</name>
    <dbReference type="NCBI Taxonomy" id="449393"/>
    <lineage>
        <taxon>unclassified sequences</taxon>
        <taxon>metagenomes</taxon>
        <taxon>ecological metagenomes</taxon>
    </lineage>
</organism>
<evidence type="ECO:0000256" key="8">
    <source>
        <dbReference type="ARBA" id="ARBA00023125"/>
    </source>
</evidence>
<comment type="similarity">
    <text evidence="2">Belongs to the 'phage' integrase family. XerD subfamily.</text>
</comment>
<dbReference type="NCBIfam" id="TIGR02225">
    <property type="entry name" value="recomb_XerD"/>
    <property type="match status" value="1"/>
</dbReference>
<dbReference type="NCBIfam" id="NF001399">
    <property type="entry name" value="PRK00283.1"/>
    <property type="match status" value="1"/>
</dbReference>
<keyword evidence="7" id="KW-0229">DNA integration</keyword>
<keyword evidence="10" id="KW-0131">Cell cycle</keyword>
<dbReference type="SUPFAM" id="SSF56349">
    <property type="entry name" value="DNA breaking-rejoining enzymes"/>
    <property type="match status" value="1"/>
</dbReference>
<protein>
    <recommendedName>
        <fullName evidence="3">Tyrosine recombinase XerD</fullName>
    </recommendedName>
</protein>
<proteinExistence type="inferred from homology"/>
<dbReference type="InterPro" id="IPR050090">
    <property type="entry name" value="Tyrosine_recombinase_XerCD"/>
</dbReference>
<dbReference type="EMBL" id="CAFBMK010000105">
    <property type="protein sequence ID" value="CAB4920800.1"/>
    <property type="molecule type" value="Genomic_DNA"/>
</dbReference>
<dbReference type="CDD" id="cd00798">
    <property type="entry name" value="INT_XerDC_C"/>
    <property type="match status" value="1"/>
</dbReference>
<dbReference type="PROSITE" id="PS51900">
    <property type="entry name" value="CB"/>
    <property type="match status" value="1"/>
</dbReference>
<dbReference type="InterPro" id="IPR011932">
    <property type="entry name" value="Recomb_XerD"/>
</dbReference>
<gene>
    <name evidence="13" type="ORF">UFOPK3564_01820</name>
</gene>
<dbReference type="GO" id="GO:0051301">
    <property type="term" value="P:cell division"/>
    <property type="evidence" value="ECO:0007669"/>
    <property type="project" value="UniProtKB-KW"/>
</dbReference>
<dbReference type="Gene3D" id="1.10.443.10">
    <property type="entry name" value="Intergrase catalytic core"/>
    <property type="match status" value="1"/>
</dbReference>
<dbReference type="GO" id="GO:0005737">
    <property type="term" value="C:cytoplasm"/>
    <property type="evidence" value="ECO:0007669"/>
    <property type="project" value="UniProtKB-SubCell"/>
</dbReference>
<dbReference type="InterPro" id="IPR044068">
    <property type="entry name" value="CB"/>
</dbReference>
<evidence type="ECO:0000256" key="3">
    <source>
        <dbReference type="ARBA" id="ARBA00015810"/>
    </source>
</evidence>
<name>A0A6J7HVQ3_9ZZZZ</name>
<dbReference type="PANTHER" id="PTHR30349">
    <property type="entry name" value="PHAGE INTEGRASE-RELATED"/>
    <property type="match status" value="1"/>
</dbReference>
<sequence length="322" mass="35128">MQPSAAATTLPTVQGLVLDFLAYLEFERGLSRNTLDAYRSDLGQYATFMEGRPRGVLEATGEDISAFLDGLTSGGVGPDGVQRRPAAAATVQRKAACLRSFYRHVRREGLLEADPTADVRGPQKREQLPKVLTRAEVAKLLAMPGRDGSAEPIVLRDKAILELMYACGLRASEATGLEIGDVDLEDAMLRARGKGSKERMVPVGRRAIDALVRYVRDGRGTMVGGGSERALFVNARGGRLSRQGLYKIVQRHAKSAGLDDRMSPHTLRHSFATHLLAGGCDLRTLQEMLGHADIATTQMYTHLSAQRLQDVYRDAHPRAQHA</sequence>
<evidence type="ECO:0000256" key="9">
    <source>
        <dbReference type="ARBA" id="ARBA00023172"/>
    </source>
</evidence>
<dbReference type="InterPro" id="IPR004107">
    <property type="entry name" value="Integrase_SAM-like_N"/>
</dbReference>
<comment type="subcellular location">
    <subcellularLocation>
        <location evidence="1">Cytoplasm</location>
    </subcellularLocation>
</comment>
<dbReference type="GO" id="GO:0009009">
    <property type="term" value="F:site-specific recombinase activity"/>
    <property type="evidence" value="ECO:0007669"/>
    <property type="project" value="InterPro"/>
</dbReference>
<dbReference type="Gene3D" id="1.10.150.130">
    <property type="match status" value="1"/>
</dbReference>
<evidence type="ECO:0000256" key="4">
    <source>
        <dbReference type="ARBA" id="ARBA00022490"/>
    </source>
</evidence>
<dbReference type="GO" id="GO:0003677">
    <property type="term" value="F:DNA binding"/>
    <property type="evidence" value="ECO:0007669"/>
    <property type="project" value="UniProtKB-KW"/>
</dbReference>
<feature type="domain" description="Core-binding (CB)" evidence="12">
    <location>
        <begin position="11"/>
        <end position="106"/>
    </location>
</feature>
<evidence type="ECO:0000259" key="12">
    <source>
        <dbReference type="PROSITE" id="PS51900"/>
    </source>
</evidence>
<evidence type="ECO:0000256" key="7">
    <source>
        <dbReference type="ARBA" id="ARBA00022908"/>
    </source>
</evidence>
<dbReference type="PANTHER" id="PTHR30349:SF81">
    <property type="entry name" value="TYROSINE RECOMBINASE XERC"/>
    <property type="match status" value="1"/>
</dbReference>
<dbReference type="InterPro" id="IPR011010">
    <property type="entry name" value="DNA_brk_join_enz"/>
</dbReference>
<evidence type="ECO:0000256" key="5">
    <source>
        <dbReference type="ARBA" id="ARBA00022618"/>
    </source>
</evidence>
<evidence type="ECO:0000259" key="11">
    <source>
        <dbReference type="PROSITE" id="PS51898"/>
    </source>
</evidence>
<dbReference type="PROSITE" id="PS51898">
    <property type="entry name" value="TYR_RECOMBINASE"/>
    <property type="match status" value="1"/>
</dbReference>
<evidence type="ECO:0000256" key="10">
    <source>
        <dbReference type="ARBA" id="ARBA00023306"/>
    </source>
</evidence>
<keyword evidence="4" id="KW-0963">Cytoplasm</keyword>
<keyword evidence="8" id="KW-0238">DNA-binding</keyword>
<keyword evidence="9" id="KW-0233">DNA recombination</keyword>
<dbReference type="AlphaFoldDB" id="A0A6J7HVQ3"/>
<keyword evidence="5" id="KW-0132">Cell division</keyword>
<dbReference type="InterPro" id="IPR010998">
    <property type="entry name" value="Integrase_recombinase_N"/>
</dbReference>
<feature type="domain" description="Tyr recombinase" evidence="11">
    <location>
        <begin position="127"/>
        <end position="313"/>
    </location>
</feature>
<dbReference type="InterPro" id="IPR013762">
    <property type="entry name" value="Integrase-like_cat_sf"/>
</dbReference>
<dbReference type="GO" id="GO:0007059">
    <property type="term" value="P:chromosome segregation"/>
    <property type="evidence" value="ECO:0007669"/>
    <property type="project" value="UniProtKB-KW"/>
</dbReference>
<evidence type="ECO:0000313" key="13">
    <source>
        <dbReference type="EMBL" id="CAB4920800.1"/>
    </source>
</evidence>
<accession>A0A6J7HVQ3</accession>
<reference evidence="13" key="1">
    <citation type="submission" date="2020-05" db="EMBL/GenBank/DDBJ databases">
        <authorList>
            <person name="Chiriac C."/>
            <person name="Salcher M."/>
            <person name="Ghai R."/>
            <person name="Kavagutti S V."/>
        </authorList>
    </citation>
    <scope>NUCLEOTIDE SEQUENCE</scope>
</reference>
<keyword evidence="6" id="KW-0159">Chromosome partition</keyword>
<dbReference type="Pfam" id="PF00589">
    <property type="entry name" value="Phage_integrase"/>
    <property type="match status" value="1"/>
</dbReference>
<evidence type="ECO:0000256" key="6">
    <source>
        <dbReference type="ARBA" id="ARBA00022829"/>
    </source>
</evidence>
<evidence type="ECO:0000256" key="2">
    <source>
        <dbReference type="ARBA" id="ARBA00010450"/>
    </source>
</evidence>